<dbReference type="InterPro" id="IPR001251">
    <property type="entry name" value="CRAL-TRIO_dom"/>
</dbReference>
<gene>
    <name evidence="3" type="ORF">BQ4739_LOCUS11610</name>
</gene>
<reference evidence="3 4" key="1">
    <citation type="submission" date="2016-10" db="EMBL/GenBank/DDBJ databases">
        <authorList>
            <person name="Cai Z."/>
        </authorList>
    </citation>
    <scope>NUCLEOTIDE SEQUENCE [LARGE SCALE GENOMIC DNA]</scope>
</reference>
<dbReference type="PROSITE" id="PS50191">
    <property type="entry name" value="CRAL_TRIO"/>
    <property type="match status" value="1"/>
</dbReference>
<name>A0A383W1A1_TETOB</name>
<evidence type="ECO:0000259" key="2">
    <source>
        <dbReference type="PROSITE" id="PS50191"/>
    </source>
</evidence>
<feature type="domain" description="CRAL-TRIO" evidence="2">
    <location>
        <begin position="88"/>
        <end position="241"/>
    </location>
</feature>
<feature type="region of interest" description="Disordered" evidence="1">
    <location>
        <begin position="1"/>
        <end position="24"/>
    </location>
</feature>
<dbReference type="CDD" id="cd00170">
    <property type="entry name" value="SEC14"/>
    <property type="match status" value="1"/>
</dbReference>
<dbReference type="STRING" id="3088.A0A383W1A1"/>
<dbReference type="SUPFAM" id="SSF46938">
    <property type="entry name" value="CRAL/TRIO N-terminal domain"/>
    <property type="match status" value="1"/>
</dbReference>
<dbReference type="InterPro" id="IPR036865">
    <property type="entry name" value="CRAL-TRIO_dom_sf"/>
</dbReference>
<protein>
    <recommendedName>
        <fullName evidence="2">CRAL-TRIO domain-containing protein</fullName>
    </recommendedName>
</protein>
<evidence type="ECO:0000256" key="1">
    <source>
        <dbReference type="SAM" id="MobiDB-lite"/>
    </source>
</evidence>
<evidence type="ECO:0000313" key="4">
    <source>
        <dbReference type="Proteomes" id="UP000256970"/>
    </source>
</evidence>
<dbReference type="SUPFAM" id="SSF52087">
    <property type="entry name" value="CRAL/TRIO domain"/>
    <property type="match status" value="1"/>
</dbReference>
<dbReference type="Proteomes" id="UP000256970">
    <property type="component" value="Unassembled WGS sequence"/>
</dbReference>
<dbReference type="PANTHER" id="PTHR47556">
    <property type="entry name" value="SEC14P-LIKE PHOSPHATIDYLINOSITOL TRANSFER FAMILY PROTEIN"/>
    <property type="match status" value="1"/>
</dbReference>
<sequence>MLARIRSVSTAEATPPGLAPLPWQGTPEQLQALEQLRTRMSKNGQECPNEDTLKWYLRDRYFDVDEAEEKLAATLKWRHAFKADHITLEDVKAEYATGKSFVHDQLDNFQRPVLIIRANRHNPSDFPIEGSKRLCVYSLETALAKLPAGREQILGCIDLRGISLSNIDLVFVAFMVDAFFVHYPRRMGQVLLVDAPWIFKAPWELIKPLLRKYAALVRFVSRKELAAEYFTPDSLPTDFRS</sequence>
<proteinExistence type="predicted"/>
<organism evidence="3 4">
    <name type="scientific">Tetradesmus obliquus</name>
    <name type="common">Green alga</name>
    <name type="synonym">Acutodesmus obliquus</name>
    <dbReference type="NCBI Taxonomy" id="3088"/>
    <lineage>
        <taxon>Eukaryota</taxon>
        <taxon>Viridiplantae</taxon>
        <taxon>Chlorophyta</taxon>
        <taxon>core chlorophytes</taxon>
        <taxon>Chlorophyceae</taxon>
        <taxon>CS clade</taxon>
        <taxon>Sphaeropleales</taxon>
        <taxon>Scenedesmaceae</taxon>
        <taxon>Tetradesmus</taxon>
    </lineage>
</organism>
<dbReference type="Gene3D" id="3.40.525.10">
    <property type="entry name" value="CRAL-TRIO lipid binding domain"/>
    <property type="match status" value="1"/>
</dbReference>
<dbReference type="PANTHER" id="PTHR47556:SF1">
    <property type="entry name" value="SEC14P-LIKE PHOSPHATIDYLINOSITOL TRANSFER FAMILY PROTEIN"/>
    <property type="match status" value="1"/>
</dbReference>
<dbReference type="AlphaFoldDB" id="A0A383W1A1"/>
<dbReference type="SMART" id="SM00516">
    <property type="entry name" value="SEC14"/>
    <property type="match status" value="1"/>
</dbReference>
<keyword evidence="4" id="KW-1185">Reference proteome</keyword>
<dbReference type="Pfam" id="PF00650">
    <property type="entry name" value="CRAL_TRIO"/>
    <property type="match status" value="1"/>
</dbReference>
<dbReference type="InterPro" id="IPR036273">
    <property type="entry name" value="CRAL/TRIO_N_dom_sf"/>
</dbReference>
<evidence type="ECO:0000313" key="3">
    <source>
        <dbReference type="EMBL" id="SZX71465.1"/>
    </source>
</evidence>
<dbReference type="EMBL" id="FNXT01001052">
    <property type="protein sequence ID" value="SZX71465.1"/>
    <property type="molecule type" value="Genomic_DNA"/>
</dbReference>
<accession>A0A383W1A1</accession>